<reference evidence="13 14" key="1">
    <citation type="submission" date="2014-12" db="EMBL/GenBank/DDBJ databases">
        <title>Genome assembly of Enhygromyxa salina DSM 15201.</title>
        <authorList>
            <person name="Sharma G."/>
            <person name="Subramanian S."/>
        </authorList>
    </citation>
    <scope>NUCLEOTIDE SEQUENCE [LARGE SCALE GENOMIC DNA]</scope>
    <source>
        <strain evidence="13 14">DSM 15201</strain>
    </source>
</reference>
<protein>
    <submittedName>
        <fullName evidence="13">3-oxoacyl-[acyl-carrier-protein] synthase, KASIII</fullName>
    </submittedName>
</protein>
<dbReference type="InterPro" id="IPR013747">
    <property type="entry name" value="ACP_syn_III_C"/>
</dbReference>
<gene>
    <name evidence="13" type="ORF">DB30_05521</name>
</gene>
<dbReference type="InterPro" id="IPR016039">
    <property type="entry name" value="Thiolase-like"/>
</dbReference>
<evidence type="ECO:0000256" key="9">
    <source>
        <dbReference type="ARBA" id="ARBA00023268"/>
    </source>
</evidence>
<evidence type="ECO:0000256" key="10">
    <source>
        <dbReference type="ARBA" id="ARBA00023315"/>
    </source>
</evidence>
<feature type="domain" description="Beta-ketoacyl-[acyl-carrier-protein] synthase III C-terminal" evidence="11">
    <location>
        <begin position="283"/>
        <end position="371"/>
    </location>
</feature>
<evidence type="ECO:0000256" key="6">
    <source>
        <dbReference type="ARBA" id="ARBA00022832"/>
    </source>
</evidence>
<dbReference type="Gene3D" id="3.40.47.10">
    <property type="match status" value="1"/>
</dbReference>
<comment type="similarity">
    <text evidence="2">Belongs to the thiolase-like superfamily. FabH family.</text>
</comment>
<evidence type="ECO:0000256" key="3">
    <source>
        <dbReference type="ARBA" id="ARBA00022490"/>
    </source>
</evidence>
<dbReference type="NCBIfam" id="NF006829">
    <property type="entry name" value="PRK09352.1"/>
    <property type="match status" value="1"/>
</dbReference>
<evidence type="ECO:0000313" key="13">
    <source>
        <dbReference type="EMBL" id="KIG15498.1"/>
    </source>
</evidence>
<dbReference type="PANTHER" id="PTHR34069">
    <property type="entry name" value="3-OXOACYL-[ACYL-CARRIER-PROTEIN] SYNTHASE 3"/>
    <property type="match status" value="1"/>
</dbReference>
<keyword evidence="8" id="KW-0275">Fatty acid biosynthesis</keyword>
<dbReference type="CDD" id="cd00830">
    <property type="entry name" value="KAS_III"/>
    <property type="match status" value="1"/>
</dbReference>
<sequence length="371" mass="40372">MRAERAKLGAHRRARASVLHFRDHGRLVTNAYISGTGFYVPPRVVTNDDLVREYAIETTDEWIEQRTGIRERRFAADGVGSADLGLEASKMALEAAGIAPHDLDMIVFATLSPEHCFPGSGVYLQDKLGLCAGQNIKYVPCLDIRNQCSGFLYGTQVATAMVESGQCKRVLVVGAETHSHALDLSTRGRTVASLFGDGAGAAVFEGTEEDKGIRGIWLGADGSCADVLAQKIWNIRDFPFVELDDEGFGRIPPQTLFAQMDGKTVFKHAVTKLAGALMQALGETNTKIEDVDLFVLHQANKRINEYVANKLLKVPEHKIVHNIERYGNTTAATIPILLAESVRDGTLKPGMKIALAAFGSGFTWGSAIIDW</sequence>
<keyword evidence="3" id="KW-0963">Cytoplasm</keyword>
<name>A0A0C1ZWR8_9BACT</name>
<dbReference type="GO" id="GO:0006633">
    <property type="term" value="P:fatty acid biosynthetic process"/>
    <property type="evidence" value="ECO:0007669"/>
    <property type="project" value="UniProtKB-KW"/>
</dbReference>
<evidence type="ECO:0000313" key="14">
    <source>
        <dbReference type="Proteomes" id="UP000031599"/>
    </source>
</evidence>
<dbReference type="SUPFAM" id="SSF53901">
    <property type="entry name" value="Thiolase-like"/>
    <property type="match status" value="1"/>
</dbReference>
<comment type="pathway">
    <text evidence="1">Lipid metabolism.</text>
</comment>
<evidence type="ECO:0000256" key="4">
    <source>
        <dbReference type="ARBA" id="ARBA00022516"/>
    </source>
</evidence>
<keyword evidence="6" id="KW-0276">Fatty acid metabolism</keyword>
<keyword evidence="5" id="KW-0808">Transferase</keyword>
<evidence type="ECO:0000259" key="11">
    <source>
        <dbReference type="Pfam" id="PF08541"/>
    </source>
</evidence>
<dbReference type="Pfam" id="PF08541">
    <property type="entry name" value="ACP_syn_III_C"/>
    <property type="match status" value="1"/>
</dbReference>
<organism evidence="13 14">
    <name type="scientific">Enhygromyxa salina</name>
    <dbReference type="NCBI Taxonomy" id="215803"/>
    <lineage>
        <taxon>Bacteria</taxon>
        <taxon>Pseudomonadati</taxon>
        <taxon>Myxococcota</taxon>
        <taxon>Polyangia</taxon>
        <taxon>Nannocystales</taxon>
        <taxon>Nannocystaceae</taxon>
        <taxon>Enhygromyxa</taxon>
    </lineage>
</organism>
<proteinExistence type="inferred from homology"/>
<accession>A0A0C1ZWR8</accession>
<dbReference type="AlphaFoldDB" id="A0A0C1ZWR8"/>
<comment type="caution">
    <text evidence="13">The sequence shown here is derived from an EMBL/GenBank/DDBJ whole genome shotgun (WGS) entry which is preliminary data.</text>
</comment>
<keyword evidence="9" id="KW-0511">Multifunctional enzyme</keyword>
<keyword evidence="4" id="KW-0444">Lipid biosynthesis</keyword>
<dbReference type="InterPro" id="IPR004655">
    <property type="entry name" value="FabH"/>
</dbReference>
<dbReference type="Proteomes" id="UP000031599">
    <property type="component" value="Unassembled WGS sequence"/>
</dbReference>
<evidence type="ECO:0000256" key="8">
    <source>
        <dbReference type="ARBA" id="ARBA00023160"/>
    </source>
</evidence>
<dbReference type="NCBIfam" id="TIGR00747">
    <property type="entry name" value="fabH"/>
    <property type="match status" value="1"/>
</dbReference>
<evidence type="ECO:0000256" key="1">
    <source>
        <dbReference type="ARBA" id="ARBA00005189"/>
    </source>
</evidence>
<feature type="domain" description="Beta-ketoacyl-[acyl-carrier-protein] synthase III N-terminal" evidence="12">
    <location>
        <begin position="142"/>
        <end position="222"/>
    </location>
</feature>
<dbReference type="InterPro" id="IPR013751">
    <property type="entry name" value="ACP_syn_III_N"/>
</dbReference>
<evidence type="ECO:0000256" key="7">
    <source>
        <dbReference type="ARBA" id="ARBA00023098"/>
    </source>
</evidence>
<dbReference type="Pfam" id="PF08545">
    <property type="entry name" value="ACP_syn_III"/>
    <property type="match status" value="1"/>
</dbReference>
<keyword evidence="10" id="KW-0012">Acyltransferase</keyword>
<evidence type="ECO:0000256" key="5">
    <source>
        <dbReference type="ARBA" id="ARBA00022679"/>
    </source>
</evidence>
<dbReference type="GO" id="GO:0004315">
    <property type="term" value="F:3-oxoacyl-[acyl-carrier-protein] synthase activity"/>
    <property type="evidence" value="ECO:0007669"/>
    <property type="project" value="InterPro"/>
</dbReference>
<dbReference type="EMBL" id="JMCC02000052">
    <property type="protein sequence ID" value="KIG15498.1"/>
    <property type="molecule type" value="Genomic_DNA"/>
</dbReference>
<dbReference type="GO" id="GO:0044550">
    <property type="term" value="P:secondary metabolite biosynthetic process"/>
    <property type="evidence" value="ECO:0007669"/>
    <property type="project" value="TreeGrafter"/>
</dbReference>
<evidence type="ECO:0000259" key="12">
    <source>
        <dbReference type="Pfam" id="PF08545"/>
    </source>
</evidence>
<dbReference type="PANTHER" id="PTHR34069:SF2">
    <property type="entry name" value="BETA-KETOACYL-[ACYL-CARRIER-PROTEIN] SYNTHASE III"/>
    <property type="match status" value="1"/>
</dbReference>
<keyword evidence="7" id="KW-0443">Lipid metabolism</keyword>
<evidence type="ECO:0000256" key="2">
    <source>
        <dbReference type="ARBA" id="ARBA00008642"/>
    </source>
</evidence>